<dbReference type="EMBL" id="JAGVWB010000011">
    <property type="protein sequence ID" value="MBS3058127.1"/>
    <property type="molecule type" value="Genomic_DNA"/>
</dbReference>
<dbReference type="Gene3D" id="1.20.59.10">
    <property type="entry name" value="Chorismate mutase"/>
    <property type="match status" value="1"/>
</dbReference>
<dbReference type="PANTHER" id="PTHR38041">
    <property type="entry name" value="CHORISMATE MUTASE"/>
    <property type="match status" value="1"/>
</dbReference>
<dbReference type="Proteomes" id="UP000680185">
    <property type="component" value="Unassembled WGS sequence"/>
</dbReference>
<organism evidence="3 6">
    <name type="scientific">Candidatus Iainarchaeum sp</name>
    <dbReference type="NCBI Taxonomy" id="3101447"/>
    <lineage>
        <taxon>Archaea</taxon>
        <taxon>Candidatus Iainarchaeota</taxon>
        <taxon>Candidatus Iainarchaeia</taxon>
        <taxon>Candidatus Iainarchaeales</taxon>
        <taxon>Candidatus Iainarchaeaceae</taxon>
        <taxon>Candidatus Iainarchaeum</taxon>
    </lineage>
</organism>
<dbReference type="GO" id="GO:0004106">
    <property type="term" value="F:chorismate mutase activity"/>
    <property type="evidence" value="ECO:0007669"/>
    <property type="project" value="InterPro"/>
</dbReference>
<reference evidence="5" key="2">
    <citation type="submission" date="2021-03" db="EMBL/GenBank/DDBJ databases">
        <authorList>
            <person name="Jaffe A."/>
        </authorList>
    </citation>
    <scope>NUCLEOTIDE SEQUENCE</scope>
    <source>
        <strain evidence="5">RIFCSPLOWO2_01_FULL_43_13</strain>
    </source>
</reference>
<dbReference type="InterPro" id="IPR002701">
    <property type="entry name" value="CM_II_prokaryot"/>
</dbReference>
<proteinExistence type="predicted"/>
<dbReference type="EMBL" id="DUFW01000027">
    <property type="protein sequence ID" value="HIH21407.1"/>
    <property type="molecule type" value="Genomic_DNA"/>
</dbReference>
<feature type="domain" description="Chorismate mutase" evidence="2">
    <location>
        <begin position="1"/>
        <end position="88"/>
    </location>
</feature>
<evidence type="ECO:0000313" key="3">
    <source>
        <dbReference type="EMBL" id="HIH21407.1"/>
    </source>
</evidence>
<dbReference type="AlphaFoldDB" id="A0A7J4JZT5"/>
<dbReference type="PROSITE" id="PS51168">
    <property type="entry name" value="CHORISMATE_MUT_2"/>
    <property type="match status" value="1"/>
</dbReference>
<name>A0A7J4JZT5_9ARCH</name>
<evidence type="ECO:0000313" key="4">
    <source>
        <dbReference type="EMBL" id="HIH32796.1"/>
    </source>
</evidence>
<evidence type="ECO:0000256" key="1">
    <source>
        <dbReference type="ARBA" id="ARBA00023235"/>
    </source>
</evidence>
<dbReference type="PANTHER" id="PTHR38041:SF1">
    <property type="entry name" value="CHORISMATE MUTASE"/>
    <property type="match status" value="1"/>
</dbReference>
<protein>
    <submittedName>
        <fullName evidence="3">Chorismate mutase</fullName>
    </submittedName>
</protein>
<evidence type="ECO:0000313" key="6">
    <source>
        <dbReference type="Proteomes" id="UP000590964"/>
    </source>
</evidence>
<dbReference type="Pfam" id="PF01817">
    <property type="entry name" value="CM_2"/>
    <property type="match status" value="1"/>
</dbReference>
<dbReference type="InterPro" id="IPR036979">
    <property type="entry name" value="CM_dom_sf"/>
</dbReference>
<dbReference type="SMART" id="SM00830">
    <property type="entry name" value="CM_2"/>
    <property type="match status" value="1"/>
</dbReference>
<dbReference type="InterPro" id="IPR051331">
    <property type="entry name" value="Chorismate_mutase-related"/>
</dbReference>
<evidence type="ECO:0000313" key="5">
    <source>
        <dbReference type="EMBL" id="MBS3058127.1"/>
    </source>
</evidence>
<gene>
    <name evidence="3" type="ORF">HA222_01935</name>
    <name evidence="4" type="ORF">HA227_00950</name>
    <name evidence="5" type="ORF">J4478_01875</name>
</gene>
<dbReference type="InterPro" id="IPR036263">
    <property type="entry name" value="Chorismate_II_sf"/>
</dbReference>
<dbReference type="GO" id="GO:0046417">
    <property type="term" value="P:chorismate metabolic process"/>
    <property type="evidence" value="ECO:0007669"/>
    <property type="project" value="InterPro"/>
</dbReference>
<sequence length="92" mass="10802">MDLKELREHLDRLDNALVMILAERMSLIPKVAEFKKTNHIEQFQPEREKQLLEAKRKLAEQNSLNPELVEALFKEIIKDAHRIEAKIIKGES</sequence>
<comment type="caution">
    <text evidence="3">The sequence shown here is derived from an EMBL/GenBank/DDBJ whole genome shotgun (WGS) entry which is preliminary data.</text>
</comment>
<dbReference type="EMBL" id="DUFJ01000025">
    <property type="protein sequence ID" value="HIH32796.1"/>
    <property type="molecule type" value="Genomic_DNA"/>
</dbReference>
<keyword evidence="1" id="KW-0413">Isomerase</keyword>
<dbReference type="GO" id="GO:0009697">
    <property type="term" value="P:salicylic acid biosynthetic process"/>
    <property type="evidence" value="ECO:0007669"/>
    <property type="project" value="TreeGrafter"/>
</dbReference>
<dbReference type="Proteomes" id="UP000527315">
    <property type="component" value="Unassembled WGS sequence"/>
</dbReference>
<dbReference type="SUPFAM" id="SSF48600">
    <property type="entry name" value="Chorismate mutase II"/>
    <property type="match status" value="1"/>
</dbReference>
<reference evidence="4 6" key="1">
    <citation type="journal article" date="2020" name="bioRxiv">
        <title>A rank-normalized archaeal taxonomy based on genome phylogeny resolves widespread incomplete and uneven classifications.</title>
        <authorList>
            <person name="Rinke C."/>
            <person name="Chuvochina M."/>
            <person name="Mussig A.J."/>
            <person name="Chaumeil P.-A."/>
            <person name="Waite D.W."/>
            <person name="Whitman W.B."/>
            <person name="Parks D.H."/>
            <person name="Hugenholtz P."/>
        </authorList>
    </citation>
    <scope>NUCLEOTIDE SEQUENCE [LARGE SCALE GENOMIC DNA]</scope>
    <source>
        <strain evidence="4">UBA10036</strain>
    </source>
</reference>
<dbReference type="Proteomes" id="UP000590964">
    <property type="component" value="Unassembled WGS sequence"/>
</dbReference>
<evidence type="ECO:0000259" key="2">
    <source>
        <dbReference type="PROSITE" id="PS51168"/>
    </source>
</evidence>
<accession>A0A7J4JZT5</accession>
<reference evidence="5" key="3">
    <citation type="submission" date="2021-05" db="EMBL/GenBank/DDBJ databases">
        <title>Protein family content uncovers lineage relationships and bacterial pathway maintenance mechanisms in DPANN archaea.</title>
        <authorList>
            <person name="Castelle C.J."/>
            <person name="Meheust R."/>
            <person name="Jaffe A.L."/>
            <person name="Seitz K."/>
            <person name="Gong X."/>
            <person name="Baker B.J."/>
            <person name="Banfield J.F."/>
        </authorList>
    </citation>
    <scope>NUCLEOTIDE SEQUENCE</scope>
    <source>
        <strain evidence="5">RIFCSPLOWO2_01_FULL_43_13</strain>
    </source>
</reference>